<evidence type="ECO:0000313" key="1">
    <source>
        <dbReference type="EMBL" id="CAD8086024.1"/>
    </source>
</evidence>
<comment type="caution">
    <text evidence="1">The sequence shown here is derived from an EMBL/GenBank/DDBJ whole genome shotgun (WGS) entry which is preliminary data.</text>
</comment>
<protein>
    <submittedName>
        <fullName evidence="1">Uncharacterized protein</fullName>
    </submittedName>
</protein>
<keyword evidence="2" id="KW-1185">Reference proteome</keyword>
<proteinExistence type="predicted"/>
<evidence type="ECO:0000313" key="2">
    <source>
        <dbReference type="Proteomes" id="UP000688137"/>
    </source>
</evidence>
<dbReference type="Proteomes" id="UP000688137">
    <property type="component" value="Unassembled WGS sequence"/>
</dbReference>
<name>A0A8S1NH56_PARPR</name>
<organism evidence="1 2">
    <name type="scientific">Paramecium primaurelia</name>
    <dbReference type="NCBI Taxonomy" id="5886"/>
    <lineage>
        <taxon>Eukaryota</taxon>
        <taxon>Sar</taxon>
        <taxon>Alveolata</taxon>
        <taxon>Ciliophora</taxon>
        <taxon>Intramacronucleata</taxon>
        <taxon>Oligohymenophorea</taxon>
        <taxon>Peniculida</taxon>
        <taxon>Parameciidae</taxon>
        <taxon>Paramecium</taxon>
    </lineage>
</organism>
<accession>A0A8S1NH56</accession>
<gene>
    <name evidence="1" type="ORF">PPRIM_AZ9-3.1.T0750190</name>
</gene>
<dbReference type="AlphaFoldDB" id="A0A8S1NH56"/>
<sequence>MNYQLNLFFELNNITFHLIQESKVFIEQKNSQSGMDQSKQKIFQILKKLYQQLRRSQIGCLFQLTVFKIHDINVEYLHQTTYLILLPCTAQLGQGFGEIKRLVSQINSWTYIFIQQNYLITHQIIRFSNPFFNQLIQYQGIIRNGNPYKTFLSQQNEEFKSVKTKRLQILYFPDYGYLESFNLVKRSKIEV</sequence>
<reference evidence="1" key="1">
    <citation type="submission" date="2021-01" db="EMBL/GenBank/DDBJ databases">
        <authorList>
            <consortium name="Genoscope - CEA"/>
            <person name="William W."/>
        </authorList>
    </citation>
    <scope>NUCLEOTIDE SEQUENCE</scope>
</reference>
<dbReference type="EMBL" id="CAJJDM010000078">
    <property type="protein sequence ID" value="CAD8086024.1"/>
    <property type="molecule type" value="Genomic_DNA"/>
</dbReference>